<feature type="compositionally biased region" description="Basic residues" evidence="1">
    <location>
        <begin position="74"/>
        <end position="84"/>
    </location>
</feature>
<name>A0A6C1KE66_XANAU</name>
<dbReference type="EMBL" id="VAUP01000028">
    <property type="protein sequence ID" value="TLX42452.1"/>
    <property type="molecule type" value="Genomic_DNA"/>
</dbReference>
<organism evidence="2 3">
    <name type="scientific">Xanthobacter autotrophicus</name>
    <dbReference type="NCBI Taxonomy" id="280"/>
    <lineage>
        <taxon>Bacteria</taxon>
        <taxon>Pseudomonadati</taxon>
        <taxon>Pseudomonadota</taxon>
        <taxon>Alphaproteobacteria</taxon>
        <taxon>Hyphomicrobiales</taxon>
        <taxon>Xanthobacteraceae</taxon>
        <taxon>Xanthobacter</taxon>
    </lineage>
</organism>
<dbReference type="AlphaFoldDB" id="A0A6C1KE66"/>
<comment type="caution">
    <text evidence="2">The sequence shown here is derived from an EMBL/GenBank/DDBJ whole genome shotgun (WGS) entry which is preliminary data.</text>
</comment>
<dbReference type="RefSeq" id="WP_138399818.1">
    <property type="nucleotide sequence ID" value="NZ_JBAFVI010000008.1"/>
</dbReference>
<feature type="compositionally biased region" description="Basic and acidic residues" evidence="1">
    <location>
        <begin position="53"/>
        <end position="73"/>
    </location>
</feature>
<gene>
    <name evidence="2" type="ORF">FBQ73_12430</name>
</gene>
<dbReference type="GeneID" id="95774261"/>
<protein>
    <submittedName>
        <fullName evidence="2">Uncharacterized protein</fullName>
    </submittedName>
</protein>
<evidence type="ECO:0000256" key="1">
    <source>
        <dbReference type="SAM" id="MobiDB-lite"/>
    </source>
</evidence>
<sequence length="101" mass="10714">MVTAAIRSAGGEEGQTRGPKTTVAVRLDRTAHAEAGTPAPKDDAEGTSGEMDPPVKPEGDGVREAHDALEHVNRGRKHRRHPKRGRDFVPPVAASAYDGRA</sequence>
<dbReference type="Proteomes" id="UP000305131">
    <property type="component" value="Unassembled WGS sequence"/>
</dbReference>
<evidence type="ECO:0000313" key="2">
    <source>
        <dbReference type="EMBL" id="TLX42452.1"/>
    </source>
</evidence>
<accession>A0A6C1KE66</accession>
<feature type="region of interest" description="Disordered" evidence="1">
    <location>
        <begin position="1"/>
        <end position="101"/>
    </location>
</feature>
<reference evidence="2 3" key="1">
    <citation type="submission" date="2019-05" db="EMBL/GenBank/DDBJ databases">
        <authorList>
            <person name="Zhou X."/>
        </authorList>
    </citation>
    <scope>NUCLEOTIDE SEQUENCE [LARGE SCALE GENOMIC DNA]</scope>
    <source>
        <strain evidence="2 3">DSM 432</strain>
    </source>
</reference>
<proteinExistence type="predicted"/>
<evidence type="ECO:0000313" key="3">
    <source>
        <dbReference type="Proteomes" id="UP000305131"/>
    </source>
</evidence>